<feature type="domain" description="Transposase Synechocystis PCC 6803" evidence="1">
    <location>
        <begin position="39"/>
        <end position="100"/>
    </location>
</feature>
<gene>
    <name evidence="3" type="ORF">E4P82_16755</name>
</gene>
<comment type="caution">
    <text evidence="3">The sequence shown here is derived from an EMBL/GenBank/DDBJ whole genome shotgun (WGS) entry which is preliminary data.</text>
</comment>
<dbReference type="InterPro" id="IPR002622">
    <property type="entry name" value="Transposase_14"/>
</dbReference>
<evidence type="ECO:0000259" key="2">
    <source>
        <dbReference type="Pfam" id="PF13358"/>
    </source>
</evidence>
<evidence type="ECO:0000259" key="1">
    <source>
        <dbReference type="Pfam" id="PF01710"/>
    </source>
</evidence>
<sequence>MFTLAEARRKRLVGLMSACGVCGTGGLEKTYDPGNGGVARQRKLDLDQLRAQVRQHPDATLREHAAFCGVDRSVVGKALKKMKITRKKKTFKYRERDPEKRIAYWRALRQIMIERGSADWVSIDESGFEPESYRRHGWSPRGHPVYGDRSGHKRPRESLIAARRGSDFLAPMRFSGTADATLVNAWTRHLLCQALRPNSTLIFDNAAFHKKKDLAAIAQENGHHLLFLPPYSPDLNPIEHDFANLKKRRLFAPPNTLLADIIKSYGQDLRKTHVEGGIFELLDEVIVE</sequence>
<evidence type="ECO:0000313" key="4">
    <source>
        <dbReference type="Proteomes" id="UP000760480"/>
    </source>
</evidence>
<accession>A0ABX1TMQ8</accession>
<dbReference type="Proteomes" id="UP000760480">
    <property type="component" value="Unassembled WGS sequence"/>
</dbReference>
<dbReference type="Pfam" id="PF01710">
    <property type="entry name" value="HTH_Tnp_IS630"/>
    <property type="match status" value="1"/>
</dbReference>
<evidence type="ECO:0000313" key="3">
    <source>
        <dbReference type="EMBL" id="NMQ20697.1"/>
    </source>
</evidence>
<dbReference type="PANTHER" id="PTHR46564:SF1">
    <property type="entry name" value="TRANSPOSASE"/>
    <property type="match status" value="1"/>
</dbReference>
<reference evidence="3 4" key="1">
    <citation type="submission" date="2019-03" db="EMBL/GenBank/DDBJ databases">
        <title>Metabolic reconstructions from genomes of highly enriched 'Candidatus Accumulibacter' and 'Candidatus Competibacter' bioreactor populations.</title>
        <authorList>
            <person name="Annavajhala M.K."/>
            <person name="Welles L."/>
            <person name="Abbas B."/>
            <person name="Sorokin D."/>
            <person name="Park H."/>
            <person name="Van Loosdrecht M."/>
            <person name="Chandran K."/>
        </authorList>
    </citation>
    <scope>NUCLEOTIDE SEQUENCE [LARGE SCALE GENOMIC DNA]</scope>
    <source>
        <strain evidence="3 4">SBR_G</strain>
    </source>
</reference>
<dbReference type="EMBL" id="SPMZ01000059">
    <property type="protein sequence ID" value="NMQ20697.1"/>
    <property type="molecule type" value="Genomic_DNA"/>
</dbReference>
<name>A0ABX1TMQ8_9GAMM</name>
<keyword evidence="4" id="KW-1185">Reference proteome</keyword>
<proteinExistence type="predicted"/>
<dbReference type="InterPro" id="IPR047655">
    <property type="entry name" value="Transpos_IS630-like"/>
</dbReference>
<dbReference type="NCBIfam" id="NF033545">
    <property type="entry name" value="transpos_IS630"/>
    <property type="match status" value="1"/>
</dbReference>
<dbReference type="InterPro" id="IPR036397">
    <property type="entry name" value="RNaseH_sf"/>
</dbReference>
<feature type="domain" description="Tc1-like transposase DDE" evidence="2">
    <location>
        <begin position="121"/>
        <end position="249"/>
    </location>
</feature>
<dbReference type="PANTHER" id="PTHR46564">
    <property type="entry name" value="TRANSPOSASE"/>
    <property type="match status" value="1"/>
</dbReference>
<organism evidence="3 4">
    <name type="scientific">Candidatus Competibacter phosphatis</name>
    <dbReference type="NCBI Taxonomy" id="221280"/>
    <lineage>
        <taxon>Bacteria</taxon>
        <taxon>Pseudomonadati</taxon>
        <taxon>Pseudomonadota</taxon>
        <taxon>Gammaproteobacteria</taxon>
        <taxon>Candidatus Competibacteraceae</taxon>
        <taxon>Candidatus Competibacter</taxon>
    </lineage>
</organism>
<dbReference type="InterPro" id="IPR038717">
    <property type="entry name" value="Tc1-like_DDE_dom"/>
</dbReference>
<dbReference type="Pfam" id="PF13358">
    <property type="entry name" value="DDE_3"/>
    <property type="match status" value="1"/>
</dbReference>
<dbReference type="Gene3D" id="3.30.420.10">
    <property type="entry name" value="Ribonuclease H-like superfamily/Ribonuclease H"/>
    <property type="match status" value="1"/>
</dbReference>
<protein>
    <submittedName>
        <fullName evidence="3">IS630 family transposase</fullName>
    </submittedName>
</protein>